<reference evidence="15 16" key="1">
    <citation type="submission" date="2019-02" db="EMBL/GenBank/DDBJ databases">
        <title>Deep-cultivation of Planctomycetes and their phenomic and genomic characterization uncovers novel biology.</title>
        <authorList>
            <person name="Wiegand S."/>
            <person name="Jogler M."/>
            <person name="Boedeker C."/>
            <person name="Pinto D."/>
            <person name="Vollmers J."/>
            <person name="Rivas-Marin E."/>
            <person name="Kohn T."/>
            <person name="Peeters S.H."/>
            <person name="Heuer A."/>
            <person name="Rast P."/>
            <person name="Oberbeckmann S."/>
            <person name="Bunk B."/>
            <person name="Jeske O."/>
            <person name="Meyerdierks A."/>
            <person name="Storesund J.E."/>
            <person name="Kallscheuer N."/>
            <person name="Luecker S."/>
            <person name="Lage O.M."/>
            <person name="Pohl T."/>
            <person name="Merkel B.J."/>
            <person name="Hornburger P."/>
            <person name="Mueller R.-W."/>
            <person name="Bruemmer F."/>
            <person name="Labrenz M."/>
            <person name="Spormann A.M."/>
            <person name="Op den Camp H."/>
            <person name="Overmann J."/>
            <person name="Amann R."/>
            <person name="Jetten M.S.M."/>
            <person name="Mascher T."/>
            <person name="Medema M.H."/>
            <person name="Devos D.P."/>
            <person name="Kaster A.-K."/>
            <person name="Ovreas L."/>
            <person name="Rohde M."/>
            <person name="Galperin M.Y."/>
            <person name="Jogler C."/>
        </authorList>
    </citation>
    <scope>NUCLEOTIDE SEQUENCE [LARGE SCALE GENOMIC DNA]</scope>
    <source>
        <strain evidence="15 16">EC9</strain>
    </source>
</reference>
<evidence type="ECO:0000256" key="9">
    <source>
        <dbReference type="ARBA" id="ARBA00023125"/>
    </source>
</evidence>
<dbReference type="PANTHER" id="PTHR30194:SF3">
    <property type="entry name" value="CROSSOVER JUNCTION ENDODEOXYRIBONUCLEASE RUVC"/>
    <property type="match status" value="1"/>
</dbReference>
<evidence type="ECO:0000256" key="3">
    <source>
        <dbReference type="ARBA" id="ARBA00022722"/>
    </source>
</evidence>
<keyword evidence="11 13" id="KW-0234">DNA repair</keyword>
<evidence type="ECO:0000256" key="8">
    <source>
        <dbReference type="ARBA" id="ARBA00022842"/>
    </source>
</evidence>
<keyword evidence="10 13" id="KW-0233">DNA recombination</keyword>
<evidence type="ECO:0000256" key="2">
    <source>
        <dbReference type="ARBA" id="ARBA00022490"/>
    </source>
</evidence>
<evidence type="ECO:0000256" key="4">
    <source>
        <dbReference type="ARBA" id="ARBA00022723"/>
    </source>
</evidence>
<keyword evidence="8 13" id="KW-0460">Magnesium</keyword>
<keyword evidence="16" id="KW-1185">Reference proteome</keyword>
<keyword evidence="2 13" id="KW-0963">Cytoplasm</keyword>
<comment type="subunit">
    <text evidence="13">Homodimer which binds Holliday junction (HJ) DNA. The HJ becomes 2-fold symmetrical on binding to RuvC with unstacked arms; it has a different conformation from HJ DNA in complex with RuvA. In the full resolvosome a probable DNA-RuvA(4)-RuvB(12)-RuvC(2) complex forms which resolves the HJ.</text>
</comment>
<dbReference type="GO" id="GO:0003677">
    <property type="term" value="F:DNA binding"/>
    <property type="evidence" value="ECO:0007669"/>
    <property type="project" value="UniProtKB-KW"/>
</dbReference>
<dbReference type="RefSeq" id="WP_246105952.1">
    <property type="nucleotide sequence ID" value="NZ_CP036261.1"/>
</dbReference>
<dbReference type="Pfam" id="PF02075">
    <property type="entry name" value="RuvC"/>
    <property type="match status" value="1"/>
</dbReference>
<evidence type="ECO:0000256" key="7">
    <source>
        <dbReference type="ARBA" id="ARBA00022801"/>
    </source>
</evidence>
<comment type="catalytic activity">
    <reaction evidence="12 13">
        <text>Endonucleolytic cleavage at a junction such as a reciprocal single-stranded crossover between two homologous DNA duplexes (Holliday junction).</text>
        <dbReference type="EC" id="3.1.21.10"/>
    </reaction>
</comment>
<keyword evidence="4 13" id="KW-0479">Metal-binding</keyword>
<accession>A0A517LVR5</accession>
<comment type="function">
    <text evidence="13">The RuvA-RuvB-RuvC complex processes Holliday junction (HJ) DNA during genetic recombination and DNA repair. Endonuclease that resolves HJ intermediates. Cleaves cruciform DNA by making single-stranded nicks across the HJ at symmetrical positions within the homologous arms, yielding a 5'-phosphate and a 3'-hydroxyl group; requires a central core of homology in the junction. The consensus cleavage sequence is 5'-(A/T)TT(C/G)-3'. Cleavage occurs on the 3'-side of the TT dinucleotide at the point of strand exchange. HJ branch migration catalyzed by RuvA-RuvB allows RuvC to scan DNA until it finds its consensus sequence, where it cleaves and resolves the cruciform DNA.</text>
</comment>
<dbReference type="EC" id="3.1.21.10" evidence="13 14"/>
<name>A0A517LVR5_9BACT</name>
<organism evidence="15 16">
    <name type="scientific">Rosistilla ulvae</name>
    <dbReference type="NCBI Taxonomy" id="1930277"/>
    <lineage>
        <taxon>Bacteria</taxon>
        <taxon>Pseudomonadati</taxon>
        <taxon>Planctomycetota</taxon>
        <taxon>Planctomycetia</taxon>
        <taxon>Pirellulales</taxon>
        <taxon>Pirellulaceae</taxon>
        <taxon>Rosistilla</taxon>
    </lineage>
</organism>
<dbReference type="KEGG" id="ruv:EC9_08820"/>
<gene>
    <name evidence="13 15" type="primary">ruvC</name>
    <name evidence="15" type="ORF">EC9_08820</name>
</gene>
<dbReference type="HAMAP" id="MF_00034">
    <property type="entry name" value="RuvC"/>
    <property type="match status" value="1"/>
</dbReference>
<dbReference type="GO" id="GO:0006281">
    <property type="term" value="P:DNA repair"/>
    <property type="evidence" value="ECO:0007669"/>
    <property type="project" value="UniProtKB-UniRule"/>
</dbReference>
<evidence type="ECO:0000313" key="15">
    <source>
        <dbReference type="EMBL" id="QDS86709.1"/>
    </source>
</evidence>
<keyword evidence="7 13" id="KW-0378">Hydrolase</keyword>
<dbReference type="PANTHER" id="PTHR30194">
    <property type="entry name" value="CROSSOVER JUNCTION ENDODEOXYRIBONUCLEASE RUVC"/>
    <property type="match status" value="1"/>
</dbReference>
<keyword evidence="9 13" id="KW-0238">DNA-binding</keyword>
<sequence>MGNAKVKGKVAAGGSTGGAILGVDPGLNITGYGVIRSTAAGIELLEAGIIRTKAKASLERRLLDLHEGLGEVIAAHKPSVLALEQLYSHYKRPQTAILMGHARGVICLLAAQAGIAIESFEATRVKRMMTGNGHAPKDQMQMAVKLQLNLATVPEPPDVADALAIALCQQQMSSMQVQL</sequence>
<evidence type="ECO:0000256" key="11">
    <source>
        <dbReference type="ARBA" id="ARBA00023204"/>
    </source>
</evidence>
<dbReference type="NCBIfam" id="TIGR00228">
    <property type="entry name" value="ruvC"/>
    <property type="match status" value="1"/>
</dbReference>
<feature type="active site" evidence="13">
    <location>
        <position position="24"/>
    </location>
</feature>
<dbReference type="GO" id="GO:0048476">
    <property type="term" value="C:Holliday junction resolvase complex"/>
    <property type="evidence" value="ECO:0007669"/>
    <property type="project" value="UniProtKB-UniRule"/>
</dbReference>
<proteinExistence type="inferred from homology"/>
<dbReference type="InterPro" id="IPR036397">
    <property type="entry name" value="RNaseH_sf"/>
</dbReference>
<comment type="similarity">
    <text evidence="1 13">Belongs to the RuvC family.</text>
</comment>
<dbReference type="GO" id="GO:0006310">
    <property type="term" value="P:DNA recombination"/>
    <property type="evidence" value="ECO:0007669"/>
    <property type="project" value="UniProtKB-UniRule"/>
</dbReference>
<evidence type="ECO:0000256" key="1">
    <source>
        <dbReference type="ARBA" id="ARBA00009518"/>
    </source>
</evidence>
<comment type="cofactor">
    <cofactor evidence="13">
        <name>Mg(2+)</name>
        <dbReference type="ChEBI" id="CHEBI:18420"/>
    </cofactor>
    <text evidence="13">Binds 2 Mg(2+) ion per subunit.</text>
</comment>
<evidence type="ECO:0000256" key="13">
    <source>
        <dbReference type="HAMAP-Rule" id="MF_00034"/>
    </source>
</evidence>
<feature type="active site" evidence="13">
    <location>
        <position position="84"/>
    </location>
</feature>
<dbReference type="GO" id="GO:0008821">
    <property type="term" value="F:crossover junction DNA endonuclease activity"/>
    <property type="evidence" value="ECO:0007669"/>
    <property type="project" value="UniProtKB-UniRule"/>
</dbReference>
<feature type="binding site" evidence="13">
    <location>
        <position position="24"/>
    </location>
    <ligand>
        <name>Mg(2+)</name>
        <dbReference type="ChEBI" id="CHEBI:18420"/>
        <label>1</label>
    </ligand>
</feature>
<feature type="active site" evidence="13">
    <location>
        <position position="158"/>
    </location>
</feature>
<dbReference type="GO" id="GO:0000287">
    <property type="term" value="F:magnesium ion binding"/>
    <property type="evidence" value="ECO:0007669"/>
    <property type="project" value="UniProtKB-UniRule"/>
</dbReference>
<evidence type="ECO:0000313" key="16">
    <source>
        <dbReference type="Proteomes" id="UP000319557"/>
    </source>
</evidence>
<dbReference type="InterPro" id="IPR020563">
    <property type="entry name" value="X-over_junc_endoDNase_Mg_BS"/>
</dbReference>
<evidence type="ECO:0000256" key="14">
    <source>
        <dbReference type="NCBIfam" id="TIGR00228"/>
    </source>
</evidence>
<dbReference type="CDD" id="cd16962">
    <property type="entry name" value="RuvC"/>
    <property type="match status" value="1"/>
</dbReference>
<dbReference type="EMBL" id="CP036261">
    <property type="protein sequence ID" value="QDS86709.1"/>
    <property type="molecule type" value="Genomic_DNA"/>
</dbReference>
<dbReference type="InterPro" id="IPR002176">
    <property type="entry name" value="X-over_junc_endoDNase_RuvC"/>
</dbReference>
<evidence type="ECO:0000256" key="5">
    <source>
        <dbReference type="ARBA" id="ARBA00022759"/>
    </source>
</evidence>
<dbReference type="Gene3D" id="3.30.420.10">
    <property type="entry name" value="Ribonuclease H-like superfamily/Ribonuclease H"/>
    <property type="match status" value="1"/>
</dbReference>
<dbReference type="FunFam" id="3.30.420.10:FF:000002">
    <property type="entry name" value="Crossover junction endodeoxyribonuclease RuvC"/>
    <property type="match status" value="1"/>
</dbReference>
<evidence type="ECO:0000256" key="10">
    <source>
        <dbReference type="ARBA" id="ARBA00023172"/>
    </source>
</evidence>
<feature type="binding site" evidence="13">
    <location>
        <position position="84"/>
    </location>
    <ligand>
        <name>Mg(2+)</name>
        <dbReference type="ChEBI" id="CHEBI:18420"/>
        <label>2</label>
    </ligand>
</feature>
<dbReference type="Proteomes" id="UP000319557">
    <property type="component" value="Chromosome"/>
</dbReference>
<dbReference type="PROSITE" id="PS01321">
    <property type="entry name" value="RUVC"/>
    <property type="match status" value="1"/>
</dbReference>
<keyword evidence="3 13" id="KW-0540">Nuclease</keyword>
<dbReference type="AlphaFoldDB" id="A0A517LVR5"/>
<dbReference type="InterPro" id="IPR012337">
    <property type="entry name" value="RNaseH-like_sf"/>
</dbReference>
<protein>
    <recommendedName>
        <fullName evidence="13 14">Crossover junction endodeoxyribonuclease RuvC</fullName>
        <ecNumber evidence="13 14">3.1.21.10</ecNumber>
    </recommendedName>
    <alternativeName>
        <fullName evidence="13">Holliday junction nuclease RuvC</fullName>
    </alternativeName>
    <alternativeName>
        <fullName evidence="13">Holliday junction resolvase RuvC</fullName>
    </alternativeName>
</protein>
<evidence type="ECO:0000256" key="12">
    <source>
        <dbReference type="ARBA" id="ARBA00029354"/>
    </source>
</evidence>
<comment type="subcellular location">
    <subcellularLocation>
        <location evidence="13">Cytoplasm</location>
    </subcellularLocation>
</comment>
<evidence type="ECO:0000256" key="6">
    <source>
        <dbReference type="ARBA" id="ARBA00022763"/>
    </source>
</evidence>
<dbReference type="SUPFAM" id="SSF53098">
    <property type="entry name" value="Ribonuclease H-like"/>
    <property type="match status" value="1"/>
</dbReference>
<keyword evidence="6 13" id="KW-0227">DNA damage</keyword>
<dbReference type="GO" id="GO:0005737">
    <property type="term" value="C:cytoplasm"/>
    <property type="evidence" value="ECO:0007669"/>
    <property type="project" value="UniProtKB-SubCell"/>
</dbReference>
<dbReference type="PRINTS" id="PR00696">
    <property type="entry name" value="RSOLVASERUVC"/>
</dbReference>
<feature type="binding site" evidence="13">
    <location>
        <position position="158"/>
    </location>
    <ligand>
        <name>Mg(2+)</name>
        <dbReference type="ChEBI" id="CHEBI:18420"/>
        <label>1</label>
    </ligand>
</feature>
<keyword evidence="5 13" id="KW-0255">Endonuclease</keyword>